<proteinExistence type="predicted"/>
<evidence type="ECO:0000256" key="2">
    <source>
        <dbReference type="SAM" id="SignalP"/>
    </source>
</evidence>
<evidence type="ECO:0000256" key="1">
    <source>
        <dbReference type="SAM" id="MobiDB-lite"/>
    </source>
</evidence>
<dbReference type="RefSeq" id="WP_007417470.1">
    <property type="nucleotide sequence ID" value="NZ_ABOX02000042.1"/>
</dbReference>
<evidence type="ECO:0008006" key="5">
    <source>
        <dbReference type="Google" id="ProtNLM"/>
    </source>
</evidence>
<keyword evidence="4" id="KW-1185">Reference proteome</keyword>
<organism evidence="3 4">
    <name type="scientific">Pedosphaera parvula (strain Ellin514)</name>
    <dbReference type="NCBI Taxonomy" id="320771"/>
    <lineage>
        <taxon>Bacteria</taxon>
        <taxon>Pseudomonadati</taxon>
        <taxon>Verrucomicrobiota</taxon>
        <taxon>Pedosphaerae</taxon>
        <taxon>Pedosphaerales</taxon>
        <taxon>Pedosphaeraceae</taxon>
        <taxon>Pedosphaera</taxon>
    </lineage>
</organism>
<feature type="chain" id="PRO_5002894500" description="Organic solvent tolerance-like N-terminal domain-containing protein" evidence="2">
    <location>
        <begin position="36"/>
        <end position="250"/>
    </location>
</feature>
<keyword evidence="2" id="KW-0732">Signal</keyword>
<feature type="signal peptide" evidence="2">
    <location>
        <begin position="1"/>
        <end position="35"/>
    </location>
</feature>
<protein>
    <recommendedName>
        <fullName evidence="5">Organic solvent tolerance-like N-terminal domain-containing protein</fullName>
    </recommendedName>
</protein>
<dbReference type="OrthoDB" id="7028389at2"/>
<reference evidence="3 4" key="1">
    <citation type="journal article" date="2011" name="J. Bacteriol.">
        <title>Genome sequence of 'Pedosphaera parvula' Ellin514, an aerobic Verrucomicrobial isolate from pasture soil.</title>
        <authorList>
            <person name="Kant R."/>
            <person name="van Passel M.W."/>
            <person name="Sangwan P."/>
            <person name="Palva A."/>
            <person name="Lucas S."/>
            <person name="Copeland A."/>
            <person name="Lapidus A."/>
            <person name="Glavina Del Rio T."/>
            <person name="Dalin E."/>
            <person name="Tice H."/>
            <person name="Bruce D."/>
            <person name="Goodwin L."/>
            <person name="Pitluck S."/>
            <person name="Chertkov O."/>
            <person name="Larimer F.W."/>
            <person name="Land M.L."/>
            <person name="Hauser L."/>
            <person name="Brettin T.S."/>
            <person name="Detter J.C."/>
            <person name="Han S."/>
            <person name="de Vos W.M."/>
            <person name="Janssen P.H."/>
            <person name="Smidt H."/>
        </authorList>
    </citation>
    <scope>NUCLEOTIDE SEQUENCE [LARGE SCALE GENOMIC DNA]</scope>
    <source>
        <strain evidence="3 4">Ellin514</strain>
    </source>
</reference>
<dbReference type="AlphaFoldDB" id="B9XNT4"/>
<accession>B9XNT4</accession>
<feature type="region of interest" description="Disordered" evidence="1">
    <location>
        <begin position="220"/>
        <end position="250"/>
    </location>
</feature>
<comment type="caution">
    <text evidence="3">The sequence shown here is derived from an EMBL/GenBank/DDBJ whole genome shotgun (WGS) entry which is preliminary data.</text>
</comment>
<evidence type="ECO:0000313" key="4">
    <source>
        <dbReference type="Proteomes" id="UP000003688"/>
    </source>
</evidence>
<dbReference type="Proteomes" id="UP000003688">
    <property type="component" value="Unassembled WGS sequence"/>
</dbReference>
<gene>
    <name evidence="3" type="ORF">Cflav_PD1234</name>
</gene>
<evidence type="ECO:0000313" key="3">
    <source>
        <dbReference type="EMBL" id="EEF58507.1"/>
    </source>
</evidence>
<dbReference type="EMBL" id="ABOX02000042">
    <property type="protein sequence ID" value="EEF58507.1"/>
    <property type="molecule type" value="Genomic_DNA"/>
</dbReference>
<sequence length="250" mass="27806" precursor="true">MRTIRRPARNTHHATQLFCVLCAFLWLTLPTALFAKDAPPPTARVTSVNGKARYSTDGKTWAVVEKGTSIAAGTVIQTAGSKSQVTLLLEKKPHYGFDPNQPRDPFYTWTEKLSTLNIYENSVVSLDRLDFEKTKHGTISHTRINLRAGYVIGNLRKLPPQSDYQATCDNRTAKINPGEYVMKDDGTFLTGTGTALLETKHPGRPATTMQLEPNILYDSAPADSEFSGIDDNKHYHPRPRISQPNLRPGI</sequence>
<name>B9XNT4_PEDPL</name>